<feature type="non-terminal residue" evidence="1">
    <location>
        <position position="120"/>
    </location>
</feature>
<gene>
    <name evidence="1" type="ORF">JYZ213_LOCUS46873</name>
</gene>
<name>A0A815XRP0_9BILA</name>
<protein>
    <submittedName>
        <fullName evidence="1">Uncharacterized protein</fullName>
    </submittedName>
</protein>
<feature type="non-terminal residue" evidence="1">
    <location>
        <position position="1"/>
    </location>
</feature>
<organism evidence="1 2">
    <name type="scientific">Adineta steineri</name>
    <dbReference type="NCBI Taxonomy" id="433720"/>
    <lineage>
        <taxon>Eukaryota</taxon>
        <taxon>Metazoa</taxon>
        <taxon>Spiralia</taxon>
        <taxon>Gnathifera</taxon>
        <taxon>Rotifera</taxon>
        <taxon>Eurotatoria</taxon>
        <taxon>Bdelloidea</taxon>
        <taxon>Adinetida</taxon>
        <taxon>Adinetidae</taxon>
        <taxon>Adineta</taxon>
    </lineage>
</organism>
<accession>A0A815XRP0</accession>
<reference evidence="1" key="1">
    <citation type="submission" date="2021-02" db="EMBL/GenBank/DDBJ databases">
        <authorList>
            <person name="Nowell W R."/>
        </authorList>
    </citation>
    <scope>NUCLEOTIDE SEQUENCE</scope>
</reference>
<evidence type="ECO:0000313" key="1">
    <source>
        <dbReference type="EMBL" id="CAF1560909.1"/>
    </source>
</evidence>
<evidence type="ECO:0000313" key="2">
    <source>
        <dbReference type="Proteomes" id="UP000663845"/>
    </source>
</evidence>
<dbReference type="AlphaFoldDB" id="A0A815XRP0"/>
<sequence>NLNNLLSYSDDDTVSKVLEYNSNRQDFSDEQKTILVQNYINRIKSKLNPSNFQQLITEKLGASFLRYLPIDFLAKDPIFNDNSVIRNIATWLHFLDPIRRDAISNKVYRALTDTTGKIAQ</sequence>
<comment type="caution">
    <text evidence="1">The sequence shown here is derived from an EMBL/GenBank/DDBJ whole genome shotgun (WGS) entry which is preliminary data.</text>
</comment>
<dbReference type="EMBL" id="CAJNOG010006572">
    <property type="protein sequence ID" value="CAF1560909.1"/>
    <property type="molecule type" value="Genomic_DNA"/>
</dbReference>
<proteinExistence type="predicted"/>
<dbReference type="Proteomes" id="UP000663845">
    <property type="component" value="Unassembled WGS sequence"/>
</dbReference>